<evidence type="ECO:0000256" key="6">
    <source>
        <dbReference type="ARBA" id="ARBA00022833"/>
    </source>
</evidence>
<dbReference type="PANTHER" id="PTHR43221:SF2">
    <property type="entry name" value="PROTEASE HTPX HOMOLOG"/>
    <property type="match status" value="1"/>
</dbReference>
<keyword evidence="6 10" id="KW-0862">Zinc</keyword>
<accession>B9XLD9</accession>
<keyword evidence="4" id="KW-0479">Metal-binding</keyword>
<dbReference type="Gene3D" id="3.30.2010.10">
    <property type="entry name" value="Metalloproteases ('zincins'), catalytic domain"/>
    <property type="match status" value="1"/>
</dbReference>
<evidence type="ECO:0000256" key="9">
    <source>
        <dbReference type="ARBA" id="ARBA00023136"/>
    </source>
</evidence>
<dbReference type="EMBL" id="ABOX02000029">
    <property type="protein sequence ID" value="EEF59342.1"/>
    <property type="molecule type" value="Genomic_DNA"/>
</dbReference>
<keyword evidence="2 10" id="KW-0645">Protease</keyword>
<proteinExistence type="inferred from homology"/>
<evidence type="ECO:0000259" key="11">
    <source>
        <dbReference type="Pfam" id="PF01435"/>
    </source>
</evidence>
<evidence type="ECO:0000256" key="10">
    <source>
        <dbReference type="RuleBase" id="RU003983"/>
    </source>
</evidence>
<dbReference type="PANTHER" id="PTHR43221">
    <property type="entry name" value="PROTEASE HTPX"/>
    <property type="match status" value="1"/>
</dbReference>
<feature type="domain" description="Peptidase M48" evidence="11">
    <location>
        <begin position="77"/>
        <end position="147"/>
    </location>
</feature>
<dbReference type="Pfam" id="PF01435">
    <property type="entry name" value="Peptidase_M48"/>
    <property type="match status" value="1"/>
</dbReference>
<evidence type="ECO:0000256" key="8">
    <source>
        <dbReference type="ARBA" id="ARBA00023049"/>
    </source>
</evidence>
<keyword evidence="7" id="KW-1133">Transmembrane helix</keyword>
<dbReference type="STRING" id="320771.Cflav_PD1890"/>
<evidence type="ECO:0000256" key="5">
    <source>
        <dbReference type="ARBA" id="ARBA00022801"/>
    </source>
</evidence>
<dbReference type="AlphaFoldDB" id="B9XLD9"/>
<name>B9XLD9_PEDPL</name>
<evidence type="ECO:0000256" key="1">
    <source>
        <dbReference type="ARBA" id="ARBA00022475"/>
    </source>
</evidence>
<comment type="caution">
    <text evidence="12">The sequence shown here is derived from an EMBL/GenBank/DDBJ whole genome shotgun (WGS) entry which is preliminary data.</text>
</comment>
<sequence length="415" mass="46995">MAQIGSNFCETDKMAMENPGQNLKPLPYHVELRDYLKSQERDLWNWFASAQAKADYTEHLLLELLKATYRLDPANHADLYAAAEEAKQRLQLNIPITIYQAQNSNQLNATLYYIPGEGHLVFSGPVFSLLSPDELRSVLGHELAHYHLWQCDEGEFLIADRMLQAIANDPRAAGSHVQSARWFQLYTEIFCDRGSFCVTGKLDEVVSGLVKIQTGLQHVSATSYLKQAEEVFEKTRAKTAEMSHPETFIRARALALWAEQHPESTGPISAMIEGAAELDELDLVGQKRWTILTRRLLAIFLRPKWFQTQAVLGHAKLFFEDFQPAQADDAEVMAELKSSDAKLREYLCYLLLDFVVADPELEEMPLAAALEMAKLLSLESLFEKSVAKELKIKARDLKRLKEKAPEMLAKAEVQP</sequence>
<evidence type="ECO:0000256" key="7">
    <source>
        <dbReference type="ARBA" id="ARBA00022989"/>
    </source>
</evidence>
<keyword evidence="8 10" id="KW-0482">Metalloprotease</keyword>
<dbReference type="GO" id="GO:0046872">
    <property type="term" value="F:metal ion binding"/>
    <property type="evidence" value="ECO:0007669"/>
    <property type="project" value="UniProtKB-KW"/>
</dbReference>
<keyword evidence="5 10" id="KW-0378">Hydrolase</keyword>
<dbReference type="GO" id="GO:0006508">
    <property type="term" value="P:proteolysis"/>
    <property type="evidence" value="ECO:0007669"/>
    <property type="project" value="UniProtKB-KW"/>
</dbReference>
<evidence type="ECO:0000256" key="4">
    <source>
        <dbReference type="ARBA" id="ARBA00022723"/>
    </source>
</evidence>
<keyword evidence="13" id="KW-1185">Reference proteome</keyword>
<evidence type="ECO:0000256" key="3">
    <source>
        <dbReference type="ARBA" id="ARBA00022692"/>
    </source>
</evidence>
<reference evidence="12 13" key="1">
    <citation type="journal article" date="2011" name="J. Bacteriol.">
        <title>Genome sequence of 'Pedosphaera parvula' Ellin514, an aerobic Verrucomicrobial isolate from pasture soil.</title>
        <authorList>
            <person name="Kant R."/>
            <person name="van Passel M.W."/>
            <person name="Sangwan P."/>
            <person name="Palva A."/>
            <person name="Lucas S."/>
            <person name="Copeland A."/>
            <person name="Lapidus A."/>
            <person name="Glavina Del Rio T."/>
            <person name="Dalin E."/>
            <person name="Tice H."/>
            <person name="Bruce D."/>
            <person name="Goodwin L."/>
            <person name="Pitluck S."/>
            <person name="Chertkov O."/>
            <person name="Larimer F.W."/>
            <person name="Land M.L."/>
            <person name="Hauser L."/>
            <person name="Brettin T.S."/>
            <person name="Detter J.C."/>
            <person name="Han S."/>
            <person name="de Vos W.M."/>
            <person name="Janssen P.H."/>
            <person name="Smidt H."/>
        </authorList>
    </citation>
    <scope>NUCLEOTIDE SEQUENCE [LARGE SCALE GENOMIC DNA]</scope>
    <source>
        <strain evidence="12 13">Ellin514</strain>
    </source>
</reference>
<comment type="cofactor">
    <cofactor evidence="10">
        <name>Zn(2+)</name>
        <dbReference type="ChEBI" id="CHEBI:29105"/>
    </cofactor>
    <text evidence="10">Binds 1 zinc ion per subunit.</text>
</comment>
<gene>
    <name evidence="12" type="ORF">Cflav_PD1890</name>
</gene>
<evidence type="ECO:0000256" key="2">
    <source>
        <dbReference type="ARBA" id="ARBA00022670"/>
    </source>
</evidence>
<keyword evidence="1" id="KW-1003">Cell membrane</keyword>
<evidence type="ECO:0000313" key="13">
    <source>
        <dbReference type="Proteomes" id="UP000003688"/>
    </source>
</evidence>
<keyword evidence="3" id="KW-0812">Transmembrane</keyword>
<organism evidence="12 13">
    <name type="scientific">Pedosphaera parvula (strain Ellin514)</name>
    <dbReference type="NCBI Taxonomy" id="320771"/>
    <lineage>
        <taxon>Bacteria</taxon>
        <taxon>Pseudomonadati</taxon>
        <taxon>Verrucomicrobiota</taxon>
        <taxon>Pedosphaerae</taxon>
        <taxon>Pedosphaerales</taxon>
        <taxon>Pedosphaeraceae</taxon>
        <taxon>Pedosphaera</taxon>
    </lineage>
</organism>
<evidence type="ECO:0000313" key="12">
    <source>
        <dbReference type="EMBL" id="EEF59342.1"/>
    </source>
</evidence>
<protein>
    <submittedName>
        <fullName evidence="12">Peptidase M48 Ste24p</fullName>
    </submittedName>
</protein>
<dbReference type="Proteomes" id="UP000003688">
    <property type="component" value="Unassembled WGS sequence"/>
</dbReference>
<keyword evidence="9" id="KW-0472">Membrane</keyword>
<dbReference type="InterPro" id="IPR001915">
    <property type="entry name" value="Peptidase_M48"/>
</dbReference>
<dbReference type="GO" id="GO:0004222">
    <property type="term" value="F:metalloendopeptidase activity"/>
    <property type="evidence" value="ECO:0007669"/>
    <property type="project" value="InterPro"/>
</dbReference>
<comment type="similarity">
    <text evidence="10">Belongs to the peptidase M48 family.</text>
</comment>
<dbReference type="InterPro" id="IPR050083">
    <property type="entry name" value="HtpX_protease"/>
</dbReference>